<evidence type="ECO:0000313" key="4">
    <source>
        <dbReference type="Proteomes" id="UP001500842"/>
    </source>
</evidence>
<feature type="signal peptide" evidence="2">
    <location>
        <begin position="1"/>
        <end position="26"/>
    </location>
</feature>
<feature type="chain" id="PRO_5046259604" description="DUF4440 domain-containing protein" evidence="2">
    <location>
        <begin position="27"/>
        <end position="210"/>
    </location>
</feature>
<proteinExistence type="predicted"/>
<feature type="compositionally biased region" description="Low complexity" evidence="1">
    <location>
        <begin position="38"/>
        <end position="68"/>
    </location>
</feature>
<evidence type="ECO:0000256" key="1">
    <source>
        <dbReference type="SAM" id="MobiDB-lite"/>
    </source>
</evidence>
<accession>A0ABN2AXB1</accession>
<organism evidence="3 4">
    <name type="scientific">Nocardioides humi</name>
    <dbReference type="NCBI Taxonomy" id="449461"/>
    <lineage>
        <taxon>Bacteria</taxon>
        <taxon>Bacillati</taxon>
        <taxon>Actinomycetota</taxon>
        <taxon>Actinomycetes</taxon>
        <taxon>Propionibacteriales</taxon>
        <taxon>Nocardioidaceae</taxon>
        <taxon>Nocardioides</taxon>
    </lineage>
</organism>
<reference evidence="3 4" key="1">
    <citation type="journal article" date="2019" name="Int. J. Syst. Evol. Microbiol.">
        <title>The Global Catalogue of Microorganisms (GCM) 10K type strain sequencing project: providing services to taxonomists for standard genome sequencing and annotation.</title>
        <authorList>
            <consortium name="The Broad Institute Genomics Platform"/>
            <consortium name="The Broad Institute Genome Sequencing Center for Infectious Disease"/>
            <person name="Wu L."/>
            <person name="Ma J."/>
        </authorList>
    </citation>
    <scope>NUCLEOTIDE SEQUENCE [LARGE SCALE GENOMIC DNA]</scope>
    <source>
        <strain evidence="3 4">JCM 14942</strain>
    </source>
</reference>
<comment type="caution">
    <text evidence="3">The sequence shown here is derived from an EMBL/GenBank/DDBJ whole genome shotgun (WGS) entry which is preliminary data.</text>
</comment>
<feature type="region of interest" description="Disordered" evidence="1">
    <location>
        <begin position="22"/>
        <end position="77"/>
    </location>
</feature>
<protein>
    <recommendedName>
        <fullName evidence="5">DUF4440 domain-containing protein</fullName>
    </recommendedName>
</protein>
<gene>
    <name evidence="3" type="ORF">GCM10009788_35790</name>
</gene>
<keyword evidence="2" id="KW-0732">Signal</keyword>
<evidence type="ECO:0008006" key="5">
    <source>
        <dbReference type="Google" id="ProtNLM"/>
    </source>
</evidence>
<evidence type="ECO:0000313" key="3">
    <source>
        <dbReference type="EMBL" id="GAA1529182.1"/>
    </source>
</evidence>
<evidence type="ECO:0000256" key="2">
    <source>
        <dbReference type="SAM" id="SignalP"/>
    </source>
</evidence>
<sequence length="210" mass="21735">MDEVSVRRTLAWTLLAALTTSGGLTACSGDGEAGRTGAAPSPSASPSASPSDSPSPTTDASTPTASASGKARGKGVPPPIVAEAEQVTEDLLSAVERALATPAAADQIDEDLIAGAAREALLAQAAEYADNDWRVTGTPRVVSMVVRRLGSDRLRVRACLDQSDVTVTGASGDELPRGSASTRTRTIYTLQRAGDRWQVVDQTFPRNPDC</sequence>
<dbReference type="PROSITE" id="PS51257">
    <property type="entry name" value="PROKAR_LIPOPROTEIN"/>
    <property type="match status" value="1"/>
</dbReference>
<dbReference type="Proteomes" id="UP001500842">
    <property type="component" value="Unassembled WGS sequence"/>
</dbReference>
<dbReference type="EMBL" id="BAAAOR010000026">
    <property type="protein sequence ID" value="GAA1529182.1"/>
    <property type="molecule type" value="Genomic_DNA"/>
</dbReference>
<name>A0ABN2AXB1_9ACTN</name>
<keyword evidence="4" id="KW-1185">Reference proteome</keyword>